<dbReference type="KEGG" id="dmt:DESME_04565"/>
<evidence type="ECO:0000313" key="1">
    <source>
        <dbReference type="EMBL" id="AHF08480.1"/>
    </source>
</evidence>
<dbReference type="AlphaFoldDB" id="W0EC77"/>
<sequence>MHGAKSCRNNWEMRGNPKAALRDSSVKFFVMPRGREIID</sequence>
<organism evidence="1 2">
    <name type="scientific">Desulfitobacterium metallireducens DSM 15288</name>
    <dbReference type="NCBI Taxonomy" id="871968"/>
    <lineage>
        <taxon>Bacteria</taxon>
        <taxon>Bacillati</taxon>
        <taxon>Bacillota</taxon>
        <taxon>Clostridia</taxon>
        <taxon>Eubacteriales</taxon>
        <taxon>Desulfitobacteriaceae</taxon>
        <taxon>Desulfitobacterium</taxon>
    </lineage>
</organism>
<dbReference type="EMBL" id="CP007032">
    <property type="protein sequence ID" value="AHF08480.1"/>
    <property type="molecule type" value="Genomic_DNA"/>
</dbReference>
<evidence type="ECO:0000313" key="2">
    <source>
        <dbReference type="Proteomes" id="UP000010847"/>
    </source>
</evidence>
<name>W0EC77_9FIRM</name>
<reference evidence="1 2" key="1">
    <citation type="submission" date="2013-12" db="EMBL/GenBank/DDBJ databases">
        <authorList>
            <consortium name="DOE Joint Genome Institute"/>
            <person name="Smidt H."/>
            <person name="Huntemann M."/>
            <person name="Han J."/>
            <person name="Chen A."/>
            <person name="Kyrpides N."/>
            <person name="Mavromatis K."/>
            <person name="Markowitz V."/>
            <person name="Palaniappan K."/>
            <person name="Ivanova N."/>
            <person name="Schaumberg A."/>
            <person name="Pati A."/>
            <person name="Liolios K."/>
            <person name="Nordberg H.P."/>
            <person name="Cantor M.N."/>
            <person name="Hua S.X."/>
            <person name="Woyke T."/>
        </authorList>
    </citation>
    <scope>NUCLEOTIDE SEQUENCE [LARGE SCALE GENOMIC DNA]</scope>
    <source>
        <strain evidence="2">DSM 15288</strain>
    </source>
</reference>
<protein>
    <submittedName>
        <fullName evidence="1">Uncharacterized protein</fullName>
    </submittedName>
</protein>
<accession>W0EC77</accession>
<dbReference type="STRING" id="871968.DESME_04565"/>
<dbReference type="HOGENOM" id="CLU_3308517_0_0_9"/>
<proteinExistence type="predicted"/>
<dbReference type="Proteomes" id="UP000010847">
    <property type="component" value="Chromosome"/>
</dbReference>
<keyword evidence="2" id="KW-1185">Reference proteome</keyword>
<gene>
    <name evidence="1" type="ORF">DESME_04565</name>
</gene>